<dbReference type="AlphaFoldDB" id="A0A2T2X1J4"/>
<feature type="domain" description="HTH cro/C1-type" evidence="2">
    <location>
        <begin position="14"/>
        <end position="68"/>
    </location>
</feature>
<dbReference type="InterPro" id="IPR011051">
    <property type="entry name" value="RmlC_Cupin_sf"/>
</dbReference>
<organism evidence="3 4">
    <name type="scientific">Sulfobacillus benefaciens</name>
    <dbReference type="NCBI Taxonomy" id="453960"/>
    <lineage>
        <taxon>Bacteria</taxon>
        <taxon>Bacillati</taxon>
        <taxon>Bacillota</taxon>
        <taxon>Clostridia</taxon>
        <taxon>Eubacteriales</taxon>
        <taxon>Clostridiales Family XVII. Incertae Sedis</taxon>
        <taxon>Sulfobacillus</taxon>
    </lineage>
</organism>
<dbReference type="GO" id="GO:0003700">
    <property type="term" value="F:DNA-binding transcription factor activity"/>
    <property type="evidence" value="ECO:0007669"/>
    <property type="project" value="TreeGrafter"/>
</dbReference>
<keyword evidence="1" id="KW-0238">DNA-binding</keyword>
<dbReference type="InterPro" id="IPR050807">
    <property type="entry name" value="TransReg_Diox_bact_type"/>
</dbReference>
<dbReference type="Proteomes" id="UP000242699">
    <property type="component" value="Unassembled WGS sequence"/>
</dbReference>
<dbReference type="PANTHER" id="PTHR46797:SF1">
    <property type="entry name" value="METHYLPHOSPHONATE SYNTHASE"/>
    <property type="match status" value="1"/>
</dbReference>
<reference evidence="3 4" key="1">
    <citation type="journal article" date="2014" name="BMC Genomics">
        <title>Comparison of environmental and isolate Sulfobacillus genomes reveals diverse carbon, sulfur, nitrogen, and hydrogen metabolisms.</title>
        <authorList>
            <person name="Justice N.B."/>
            <person name="Norman A."/>
            <person name="Brown C.T."/>
            <person name="Singh A."/>
            <person name="Thomas B.C."/>
            <person name="Banfield J.F."/>
        </authorList>
    </citation>
    <scope>NUCLEOTIDE SEQUENCE [LARGE SCALE GENOMIC DNA]</scope>
    <source>
        <strain evidence="3">AMDSBA1</strain>
    </source>
</reference>
<dbReference type="SUPFAM" id="SSF47413">
    <property type="entry name" value="lambda repressor-like DNA-binding domains"/>
    <property type="match status" value="1"/>
</dbReference>
<dbReference type="CDD" id="cd00093">
    <property type="entry name" value="HTH_XRE"/>
    <property type="match status" value="1"/>
</dbReference>
<evidence type="ECO:0000313" key="4">
    <source>
        <dbReference type="Proteomes" id="UP000242699"/>
    </source>
</evidence>
<protein>
    <recommendedName>
        <fullName evidence="2">HTH cro/C1-type domain-containing protein</fullName>
    </recommendedName>
</protein>
<evidence type="ECO:0000313" key="3">
    <source>
        <dbReference type="EMBL" id="PSR28355.1"/>
    </source>
</evidence>
<evidence type="ECO:0000256" key="1">
    <source>
        <dbReference type="ARBA" id="ARBA00023125"/>
    </source>
</evidence>
<dbReference type="PANTHER" id="PTHR46797">
    <property type="entry name" value="HTH-TYPE TRANSCRIPTIONAL REGULATOR"/>
    <property type="match status" value="1"/>
</dbReference>
<comment type="caution">
    <text evidence="3">The sequence shown here is derived from an EMBL/GenBank/DDBJ whole genome shotgun (WGS) entry which is preliminary data.</text>
</comment>
<dbReference type="GO" id="GO:0003677">
    <property type="term" value="F:DNA binding"/>
    <property type="evidence" value="ECO:0007669"/>
    <property type="project" value="UniProtKB-KW"/>
</dbReference>
<proteinExistence type="predicted"/>
<gene>
    <name evidence="3" type="ORF">C7B43_10270</name>
</gene>
<dbReference type="Gene3D" id="2.60.120.10">
    <property type="entry name" value="Jelly Rolls"/>
    <property type="match status" value="1"/>
</dbReference>
<dbReference type="InterPro" id="IPR014710">
    <property type="entry name" value="RmlC-like_jellyroll"/>
</dbReference>
<sequence>MKPNSLQQIVAENLRHWRKLRNLSVGDLASRAELAKGTLSQLERGLTNPTLDTLWALAEALNVPFGTLITRDAEEDPASQVFGVADRMSRTVLLDRNVGDFGIVESYRMTLSPHSKRQARPHGHGVFEVVVGIKGACGVGPTGSPKYVLPGDVVTFFADGRHSYESGVAGCDIMVLVFYPGEQESGSQSPDSLSWPAAWSLSQAHLARNIFQGIVPVTLSEEIWRANDLSVTHRTFLNQMSDSAFYRFYIIPLGRIMTDSEEAVRKKLSGHMEGEGRIINRTDDGKALLRDGHPATWKWLYLEDVVWSRALFHQAIQRLTPEGKIIVVTHLIDPYFDTEGYQRSRLLYVYSLEMHQWPEHRVIPCGHPIQRTLENYLHIWSGKNVKCANAFPATGLPVEEAWVDAATLMHWAADEGLRMAEHYRVAGNWSSSEWSSGRHVILFVRG</sequence>
<dbReference type="InterPro" id="IPR010982">
    <property type="entry name" value="Lambda_DNA-bd_dom_sf"/>
</dbReference>
<accession>A0A2T2X1J4</accession>
<evidence type="ECO:0000259" key="2">
    <source>
        <dbReference type="PROSITE" id="PS50943"/>
    </source>
</evidence>
<dbReference type="GO" id="GO:0005829">
    <property type="term" value="C:cytosol"/>
    <property type="evidence" value="ECO:0007669"/>
    <property type="project" value="TreeGrafter"/>
</dbReference>
<dbReference type="EMBL" id="PXYT01000020">
    <property type="protein sequence ID" value="PSR28355.1"/>
    <property type="molecule type" value="Genomic_DNA"/>
</dbReference>
<name>A0A2T2X1J4_9FIRM</name>
<dbReference type="PROSITE" id="PS50943">
    <property type="entry name" value="HTH_CROC1"/>
    <property type="match status" value="1"/>
</dbReference>
<dbReference type="Pfam" id="PF01381">
    <property type="entry name" value="HTH_3"/>
    <property type="match status" value="1"/>
</dbReference>
<dbReference type="SMART" id="SM00530">
    <property type="entry name" value="HTH_XRE"/>
    <property type="match status" value="1"/>
</dbReference>
<dbReference type="Gene3D" id="1.10.260.40">
    <property type="entry name" value="lambda repressor-like DNA-binding domains"/>
    <property type="match status" value="1"/>
</dbReference>
<dbReference type="InterPro" id="IPR001387">
    <property type="entry name" value="Cro/C1-type_HTH"/>
</dbReference>
<dbReference type="SUPFAM" id="SSF51182">
    <property type="entry name" value="RmlC-like cupins"/>
    <property type="match status" value="1"/>
</dbReference>